<sequence length="287" mass="32396">MVGLTYLSMFTCMSFATMTGSNIWLWNMGEVLTLLSVYLLMKSSSYFPRSFILQYMFIMFGGSLLIILGFIWNIEILTITGILVKLTIFPFHKPTYLFLSVGAEVVIIFLLMLPKVPYLIFSAYLNPLTIVLLTVLGILMMSNNNSKENLAYSMVVSTCSLCIVMCNSLLTGVILFILTCLWSVSVVYGKGVYSTSKYLSGCSVYMLFLLPLPGSYSMILKIFIAGMSYWHMFMVMLVFMLFMFPFYFTIKYLVSTFPNGSNFGNGSFFSADLMYVVGISIMMILTV</sequence>
<accession>A0AA86IJQ4</accession>
<evidence type="ECO:0000256" key="1">
    <source>
        <dbReference type="SAM" id="Phobius"/>
    </source>
</evidence>
<feature type="transmembrane region" description="Helical" evidence="1">
    <location>
        <begin position="268"/>
        <end position="286"/>
    </location>
</feature>
<keyword evidence="2" id="KW-0496">Mitochondrion</keyword>
<feature type="transmembrane region" description="Helical" evidence="1">
    <location>
        <begin position="151"/>
        <end position="178"/>
    </location>
</feature>
<keyword evidence="1" id="KW-0812">Transmembrane</keyword>
<geneLocation type="mitochondrion" evidence="2"/>
<reference evidence="2" key="1">
    <citation type="submission" date="2020-10" db="EMBL/GenBank/DDBJ databases">
        <title>Nuclear ribosomal and mitochondrial DNA copy number and intra-individual variation in the tunicate zooplankton salps.</title>
        <authorList>
            <person name="Goodall-Copestake W.P."/>
        </authorList>
    </citation>
    <scope>NUCLEOTIDE SEQUENCE</scope>
    <source>
        <strain evidence="2">E20_Im1</strain>
        <tissue evidence="2">Muscle</tissue>
    </source>
</reference>
<keyword evidence="1" id="KW-0472">Membrane</keyword>
<proteinExistence type="predicted"/>
<keyword evidence="1" id="KW-1133">Transmembrane helix</keyword>
<dbReference type="EMBL" id="LC590029">
    <property type="protein sequence ID" value="BCM73288.1"/>
    <property type="molecule type" value="Genomic_DNA"/>
</dbReference>
<protein>
    <submittedName>
        <fullName evidence="2">NADH dehydrogenase subunit 2</fullName>
    </submittedName>
</protein>
<organism evidence="2">
    <name type="scientific">Ihlea magalhanica</name>
    <dbReference type="NCBI Taxonomy" id="2781116"/>
    <lineage>
        <taxon>Eukaryota</taxon>
        <taxon>Metazoa</taxon>
        <taxon>Chordata</taxon>
        <taxon>Tunicata</taxon>
        <taxon>Thaliacea</taxon>
        <taxon>Salpida</taxon>
        <taxon>Salpidae</taxon>
        <taxon>Ihlea</taxon>
    </lineage>
</organism>
<dbReference type="AlphaFoldDB" id="A0AA86IJQ4"/>
<feature type="transmembrane region" description="Helical" evidence="1">
    <location>
        <begin position="95"/>
        <end position="113"/>
    </location>
</feature>
<feature type="transmembrane region" description="Helical" evidence="1">
    <location>
        <begin position="53"/>
        <end position="74"/>
    </location>
</feature>
<feature type="transmembrane region" description="Helical" evidence="1">
    <location>
        <begin position="228"/>
        <end position="248"/>
    </location>
</feature>
<feature type="transmembrane region" description="Helical" evidence="1">
    <location>
        <begin position="198"/>
        <end position="216"/>
    </location>
</feature>
<gene>
    <name evidence="2" type="primary">nad2</name>
</gene>
<evidence type="ECO:0000313" key="2">
    <source>
        <dbReference type="EMBL" id="BCM73288.1"/>
    </source>
</evidence>
<feature type="transmembrane region" description="Helical" evidence="1">
    <location>
        <begin position="119"/>
        <end position="139"/>
    </location>
</feature>
<feature type="transmembrane region" description="Helical" evidence="1">
    <location>
        <begin position="23"/>
        <end position="41"/>
    </location>
</feature>
<name>A0AA86IJQ4_9UROC</name>